<dbReference type="InterPro" id="IPR024934">
    <property type="entry name" value="Rubredoxin-like_dom"/>
</dbReference>
<dbReference type="SMART" id="SM00358">
    <property type="entry name" value="DSRM"/>
    <property type="match status" value="1"/>
</dbReference>
<keyword evidence="17 20" id="KW-0694">RNA-binding</keyword>
<keyword evidence="18" id="KW-0249">Electron transport</keyword>
<accession>A0A933GMS7</accession>
<gene>
    <name evidence="20 25" type="primary">rnc</name>
    <name evidence="25" type="ORF">HY730_07560</name>
</gene>
<dbReference type="EC" id="3.1.26.3" evidence="20"/>
<keyword evidence="13 20" id="KW-0479">Metal-binding</keyword>
<comment type="similarity">
    <text evidence="4">Belongs to the rubredoxin family.</text>
</comment>
<dbReference type="Gene3D" id="1.10.1520.10">
    <property type="entry name" value="Ribonuclease III domain"/>
    <property type="match status" value="1"/>
</dbReference>
<dbReference type="Pfam" id="PF14622">
    <property type="entry name" value="Ribonucleas_3_3"/>
    <property type="match status" value="1"/>
</dbReference>
<name>A0A933GMS7_UNCTE</name>
<comment type="cofactor">
    <cofactor evidence="2">
        <name>Fe(3+)</name>
        <dbReference type="ChEBI" id="CHEBI:29034"/>
    </cofactor>
</comment>
<sequence length="344" mass="38808">MPQSFSENIVNYSNLTPERLEALEEFQKLLEVHFNRIELLNKALTHKSYANEKLEYMPDNERFEFLGDAVLDLIIRDYSLRKYLASTEGELSKLRSVIAGETNLVKIARRINIGKYLLLGKGEELTGGRSKDSLLANALEAVAAAIYLDQGFEKSYEYLLPLLQDEIDRIMSQRRSTDYKSHLQELTQLKLGCIPTYRVMAENGPEHEKTFEVQLTLKGEVYGDGIGRTKKEAEQEAARVSLERLLQEDKEETVSTDSPEQVQEASSASTSISTPLPEDSAPILEIQEDRMSKWRCTVCDYIYNPAEGDMSGGVSPGTSLEQLPETWTCPVCGMGKDQFVELKT</sequence>
<dbReference type="HAMAP" id="MF_00104">
    <property type="entry name" value="RNase_III"/>
    <property type="match status" value="1"/>
</dbReference>
<dbReference type="PROSITE" id="PS00517">
    <property type="entry name" value="RNASE_3_1"/>
    <property type="match status" value="1"/>
</dbReference>
<dbReference type="FunFam" id="1.10.1520.10:FF:000001">
    <property type="entry name" value="Ribonuclease 3"/>
    <property type="match status" value="1"/>
</dbReference>
<evidence type="ECO:0000256" key="6">
    <source>
        <dbReference type="ARBA" id="ARBA00011738"/>
    </source>
</evidence>
<dbReference type="PRINTS" id="PR00163">
    <property type="entry name" value="RUBREDOXIN"/>
</dbReference>
<dbReference type="AlphaFoldDB" id="A0A933GMS7"/>
<dbReference type="GO" id="GO:0003725">
    <property type="term" value="F:double-stranded RNA binding"/>
    <property type="evidence" value="ECO:0007669"/>
    <property type="project" value="TreeGrafter"/>
</dbReference>
<dbReference type="PROSITE" id="PS00202">
    <property type="entry name" value="RUBREDOXIN"/>
    <property type="match status" value="1"/>
</dbReference>
<reference evidence="25" key="1">
    <citation type="submission" date="2020-07" db="EMBL/GenBank/DDBJ databases">
        <title>Huge and variable diversity of episymbiotic CPR bacteria and DPANN archaea in groundwater ecosystems.</title>
        <authorList>
            <person name="He C.Y."/>
            <person name="Keren R."/>
            <person name="Whittaker M."/>
            <person name="Farag I.F."/>
            <person name="Doudna J."/>
            <person name="Cate J.H.D."/>
            <person name="Banfield J.F."/>
        </authorList>
    </citation>
    <scope>NUCLEOTIDE SEQUENCE</scope>
    <source>
        <strain evidence="25">NC_groundwater_1482_Ag_S-0.65um_47_24</strain>
    </source>
</reference>
<evidence type="ECO:0000256" key="14">
    <source>
        <dbReference type="ARBA" id="ARBA00022759"/>
    </source>
</evidence>
<dbReference type="InterPro" id="IPR014720">
    <property type="entry name" value="dsRBD_dom"/>
</dbReference>
<evidence type="ECO:0000259" key="23">
    <source>
        <dbReference type="PROSITE" id="PS50142"/>
    </source>
</evidence>
<dbReference type="Gene3D" id="2.20.28.10">
    <property type="match status" value="1"/>
</dbReference>
<keyword evidence="10 20" id="KW-0507">mRNA processing</keyword>
<evidence type="ECO:0000256" key="2">
    <source>
        <dbReference type="ARBA" id="ARBA00001965"/>
    </source>
</evidence>
<dbReference type="GO" id="GO:0005737">
    <property type="term" value="C:cytoplasm"/>
    <property type="evidence" value="ECO:0007669"/>
    <property type="project" value="UniProtKB-SubCell"/>
</dbReference>
<evidence type="ECO:0000256" key="7">
    <source>
        <dbReference type="ARBA" id="ARBA00022448"/>
    </source>
</evidence>
<dbReference type="CDD" id="cd10845">
    <property type="entry name" value="DSRM_RNAse_III_family"/>
    <property type="match status" value="1"/>
</dbReference>
<dbReference type="InterPro" id="IPR036389">
    <property type="entry name" value="RNase_III_sf"/>
</dbReference>
<dbReference type="GO" id="GO:0008033">
    <property type="term" value="P:tRNA processing"/>
    <property type="evidence" value="ECO:0007669"/>
    <property type="project" value="UniProtKB-KW"/>
</dbReference>
<evidence type="ECO:0000256" key="16">
    <source>
        <dbReference type="ARBA" id="ARBA00022842"/>
    </source>
</evidence>
<feature type="binding site" evidence="20">
    <location>
        <position position="64"/>
    </location>
    <ligand>
        <name>Mg(2+)</name>
        <dbReference type="ChEBI" id="CHEBI:18420"/>
    </ligand>
</feature>
<keyword evidence="8 20" id="KW-0963">Cytoplasm</keyword>
<comment type="cofactor">
    <cofactor evidence="20">
        <name>Mg(2+)</name>
        <dbReference type="ChEBI" id="CHEBI:18420"/>
    </cofactor>
</comment>
<keyword evidence="14 20" id="KW-0255">Endonuclease</keyword>
<dbReference type="PROSITE" id="PS50137">
    <property type="entry name" value="DS_RBD"/>
    <property type="match status" value="1"/>
</dbReference>
<evidence type="ECO:0000256" key="8">
    <source>
        <dbReference type="ARBA" id="ARBA00022490"/>
    </source>
</evidence>
<dbReference type="FunFam" id="2.20.28.10:FF:000001">
    <property type="entry name" value="Rubredoxin"/>
    <property type="match status" value="1"/>
</dbReference>
<evidence type="ECO:0000256" key="5">
    <source>
        <dbReference type="ARBA" id="ARBA00010183"/>
    </source>
</evidence>
<evidence type="ECO:0000256" key="11">
    <source>
        <dbReference type="ARBA" id="ARBA00022694"/>
    </source>
</evidence>
<feature type="region of interest" description="Disordered" evidence="21">
    <location>
        <begin position="245"/>
        <end position="279"/>
    </location>
</feature>
<dbReference type="CDD" id="cd00730">
    <property type="entry name" value="rubredoxin"/>
    <property type="match status" value="1"/>
</dbReference>
<keyword evidence="19" id="KW-0408">Iron</keyword>
<keyword evidence="9 20" id="KW-0698">rRNA processing</keyword>
<evidence type="ECO:0000256" key="17">
    <source>
        <dbReference type="ARBA" id="ARBA00022884"/>
    </source>
</evidence>
<dbReference type="NCBIfam" id="TIGR02191">
    <property type="entry name" value="RNaseIII"/>
    <property type="match status" value="1"/>
</dbReference>
<dbReference type="InterPro" id="IPR000999">
    <property type="entry name" value="RNase_III_dom"/>
</dbReference>
<evidence type="ECO:0000256" key="15">
    <source>
        <dbReference type="ARBA" id="ARBA00022801"/>
    </source>
</evidence>
<comment type="caution">
    <text evidence="25">The sequence shown here is derived from an EMBL/GenBank/DDBJ whole genome shotgun (WGS) entry which is preliminary data.</text>
</comment>
<evidence type="ECO:0000313" key="25">
    <source>
        <dbReference type="EMBL" id="MBI4596213.1"/>
    </source>
</evidence>
<evidence type="ECO:0000313" key="26">
    <source>
        <dbReference type="Proteomes" id="UP000772181"/>
    </source>
</evidence>
<feature type="binding site" evidence="20">
    <location>
        <position position="140"/>
    </location>
    <ligand>
        <name>Mg(2+)</name>
        <dbReference type="ChEBI" id="CHEBI:18420"/>
    </ligand>
</feature>
<proteinExistence type="inferred from homology"/>
<evidence type="ECO:0000256" key="10">
    <source>
        <dbReference type="ARBA" id="ARBA00022664"/>
    </source>
</evidence>
<dbReference type="InterPro" id="IPR018527">
    <property type="entry name" value="Rubredoxin_Fe_BS"/>
</dbReference>
<comment type="similarity">
    <text evidence="5">Belongs to the ribonuclease III family.</text>
</comment>
<comment type="subcellular location">
    <subcellularLocation>
        <location evidence="3 20">Cytoplasm</location>
    </subcellularLocation>
</comment>
<dbReference type="GO" id="GO:0042802">
    <property type="term" value="F:identical protein binding"/>
    <property type="evidence" value="ECO:0007669"/>
    <property type="project" value="UniProtKB-ARBA"/>
</dbReference>
<dbReference type="Proteomes" id="UP000772181">
    <property type="component" value="Unassembled WGS sequence"/>
</dbReference>
<feature type="binding site" evidence="20">
    <location>
        <position position="137"/>
    </location>
    <ligand>
        <name>Mg(2+)</name>
        <dbReference type="ChEBI" id="CHEBI:18420"/>
    </ligand>
</feature>
<dbReference type="CDD" id="cd00593">
    <property type="entry name" value="RIBOc"/>
    <property type="match status" value="1"/>
</dbReference>
<dbReference type="EMBL" id="JACQWF010000335">
    <property type="protein sequence ID" value="MBI4596213.1"/>
    <property type="molecule type" value="Genomic_DNA"/>
</dbReference>
<dbReference type="GO" id="GO:0006364">
    <property type="term" value="P:rRNA processing"/>
    <property type="evidence" value="ECO:0007669"/>
    <property type="project" value="UniProtKB-UniRule"/>
</dbReference>
<dbReference type="GO" id="GO:0010468">
    <property type="term" value="P:regulation of gene expression"/>
    <property type="evidence" value="ECO:0007669"/>
    <property type="project" value="TreeGrafter"/>
</dbReference>
<keyword evidence="20" id="KW-0699">rRNA-binding</keyword>
<dbReference type="Pfam" id="PF00035">
    <property type="entry name" value="dsrm"/>
    <property type="match status" value="1"/>
</dbReference>
<dbReference type="PROSITE" id="PS50903">
    <property type="entry name" value="RUBREDOXIN_LIKE"/>
    <property type="match status" value="1"/>
</dbReference>
<evidence type="ECO:0000256" key="1">
    <source>
        <dbReference type="ARBA" id="ARBA00000109"/>
    </source>
</evidence>
<dbReference type="GO" id="GO:0006397">
    <property type="term" value="P:mRNA processing"/>
    <property type="evidence" value="ECO:0007669"/>
    <property type="project" value="UniProtKB-UniRule"/>
</dbReference>
<evidence type="ECO:0000256" key="13">
    <source>
        <dbReference type="ARBA" id="ARBA00022723"/>
    </source>
</evidence>
<comment type="subunit">
    <text evidence="6 20">Homodimer.</text>
</comment>
<evidence type="ECO:0000256" key="20">
    <source>
        <dbReference type="HAMAP-Rule" id="MF_00104"/>
    </source>
</evidence>
<feature type="compositionally biased region" description="Polar residues" evidence="21">
    <location>
        <begin position="255"/>
        <end position="274"/>
    </location>
</feature>
<dbReference type="PROSITE" id="PS50142">
    <property type="entry name" value="RNASE_3_2"/>
    <property type="match status" value="1"/>
</dbReference>
<dbReference type="SMART" id="SM00535">
    <property type="entry name" value="RIBOc"/>
    <property type="match status" value="1"/>
</dbReference>
<keyword evidence="16 20" id="KW-0460">Magnesium</keyword>
<dbReference type="GO" id="GO:0019843">
    <property type="term" value="F:rRNA binding"/>
    <property type="evidence" value="ECO:0007669"/>
    <property type="project" value="UniProtKB-KW"/>
</dbReference>
<dbReference type="SUPFAM" id="SSF57802">
    <property type="entry name" value="Rubredoxin-like"/>
    <property type="match status" value="1"/>
</dbReference>
<keyword evidence="7" id="KW-0813">Transport</keyword>
<dbReference type="InterPro" id="IPR024935">
    <property type="entry name" value="Rubredoxin_dom"/>
</dbReference>
<feature type="active site" evidence="20">
    <location>
        <position position="140"/>
    </location>
</feature>
<protein>
    <recommendedName>
        <fullName evidence="20">Ribonuclease 3</fullName>
        <ecNumber evidence="20">3.1.26.3</ecNumber>
    </recommendedName>
    <alternativeName>
        <fullName evidence="20">Ribonuclease III</fullName>
        <shortName evidence="20">RNase III</shortName>
    </alternativeName>
</protein>
<dbReference type="FunFam" id="3.30.160.20:FF:000003">
    <property type="entry name" value="Ribonuclease 3"/>
    <property type="match status" value="1"/>
</dbReference>
<evidence type="ECO:0000259" key="24">
    <source>
        <dbReference type="PROSITE" id="PS50903"/>
    </source>
</evidence>
<keyword evidence="12 20" id="KW-0540">Nuclease</keyword>
<dbReference type="SUPFAM" id="SSF54768">
    <property type="entry name" value="dsRNA-binding domain-like"/>
    <property type="match status" value="1"/>
</dbReference>
<feature type="domain" description="Rubredoxin-like" evidence="24">
    <location>
        <begin position="291"/>
        <end position="342"/>
    </location>
</feature>
<evidence type="ECO:0000256" key="12">
    <source>
        <dbReference type="ARBA" id="ARBA00022722"/>
    </source>
</evidence>
<evidence type="ECO:0000256" key="4">
    <source>
        <dbReference type="ARBA" id="ARBA00005337"/>
    </source>
</evidence>
<evidence type="ECO:0000256" key="9">
    <source>
        <dbReference type="ARBA" id="ARBA00022552"/>
    </source>
</evidence>
<dbReference type="GO" id="GO:0004525">
    <property type="term" value="F:ribonuclease III activity"/>
    <property type="evidence" value="ECO:0007669"/>
    <property type="project" value="UniProtKB-UniRule"/>
</dbReference>
<dbReference type="SUPFAM" id="SSF69065">
    <property type="entry name" value="RNase III domain-like"/>
    <property type="match status" value="1"/>
</dbReference>
<evidence type="ECO:0000256" key="3">
    <source>
        <dbReference type="ARBA" id="ARBA00004496"/>
    </source>
</evidence>
<comment type="catalytic activity">
    <reaction evidence="1 20">
        <text>Endonucleolytic cleavage to 5'-phosphomonoester.</text>
        <dbReference type="EC" id="3.1.26.3"/>
    </reaction>
</comment>
<feature type="domain" description="DRBM" evidence="22">
    <location>
        <begin position="178"/>
        <end position="247"/>
    </location>
</feature>
<evidence type="ECO:0000256" key="19">
    <source>
        <dbReference type="ARBA" id="ARBA00023004"/>
    </source>
</evidence>
<keyword evidence="15 20" id="KW-0378">Hydrolase</keyword>
<dbReference type="PANTHER" id="PTHR11207">
    <property type="entry name" value="RIBONUCLEASE III"/>
    <property type="match status" value="1"/>
</dbReference>
<evidence type="ECO:0000256" key="21">
    <source>
        <dbReference type="SAM" id="MobiDB-lite"/>
    </source>
</evidence>
<evidence type="ECO:0000256" key="18">
    <source>
        <dbReference type="ARBA" id="ARBA00022982"/>
    </source>
</evidence>
<evidence type="ECO:0000259" key="22">
    <source>
        <dbReference type="PROSITE" id="PS50137"/>
    </source>
</evidence>
<feature type="domain" description="RNase III" evidence="23">
    <location>
        <begin position="23"/>
        <end position="151"/>
    </location>
</feature>
<dbReference type="GO" id="GO:0005506">
    <property type="term" value="F:iron ion binding"/>
    <property type="evidence" value="ECO:0007669"/>
    <property type="project" value="InterPro"/>
</dbReference>
<dbReference type="PANTHER" id="PTHR11207:SF0">
    <property type="entry name" value="RIBONUCLEASE 3"/>
    <property type="match status" value="1"/>
</dbReference>
<keyword evidence="11 20" id="KW-0819">tRNA processing</keyword>
<dbReference type="InterPro" id="IPR011907">
    <property type="entry name" value="RNase_III"/>
</dbReference>
<comment type="function">
    <text evidence="20">Digests double-stranded RNA. Involved in the processing of primary rRNA transcript to yield the immediate precursors to the large and small rRNAs (23S and 16S). Processes some mRNAs, and tRNAs when they are encoded in the rRNA operon. Processes pre-crRNA and tracrRNA of type II CRISPR loci if present in the organism.</text>
</comment>
<dbReference type="Gene3D" id="3.30.160.20">
    <property type="match status" value="1"/>
</dbReference>
<organism evidence="25 26">
    <name type="scientific">Tectimicrobiota bacterium</name>
    <dbReference type="NCBI Taxonomy" id="2528274"/>
    <lineage>
        <taxon>Bacteria</taxon>
        <taxon>Pseudomonadati</taxon>
        <taxon>Nitrospinota/Tectimicrobiota group</taxon>
        <taxon>Candidatus Tectimicrobiota</taxon>
    </lineage>
</organism>
<feature type="active site" evidence="20">
    <location>
        <position position="68"/>
    </location>
</feature>
<dbReference type="Pfam" id="PF00301">
    <property type="entry name" value="Rubredoxin"/>
    <property type="match status" value="1"/>
</dbReference>